<dbReference type="InterPro" id="IPR036291">
    <property type="entry name" value="NAD(P)-bd_dom_sf"/>
</dbReference>
<dbReference type="InterPro" id="IPR050177">
    <property type="entry name" value="Lipid_A_modif_metabolic_enz"/>
</dbReference>
<evidence type="ECO:0000313" key="2">
    <source>
        <dbReference type="EMBL" id="NGN42826.1"/>
    </source>
</evidence>
<dbReference type="Proteomes" id="UP000481252">
    <property type="component" value="Unassembled WGS sequence"/>
</dbReference>
<dbReference type="InterPro" id="IPR001509">
    <property type="entry name" value="Epimerase_deHydtase"/>
</dbReference>
<dbReference type="PANTHER" id="PTHR43245">
    <property type="entry name" value="BIFUNCTIONAL POLYMYXIN RESISTANCE PROTEIN ARNA"/>
    <property type="match status" value="1"/>
</dbReference>
<keyword evidence="3" id="KW-1185">Reference proteome</keyword>
<organism evidence="2 3">
    <name type="scientific">Mesorhizobium zhangyense</name>
    <dbReference type="NCBI Taxonomy" id="1776730"/>
    <lineage>
        <taxon>Bacteria</taxon>
        <taxon>Pseudomonadati</taxon>
        <taxon>Pseudomonadota</taxon>
        <taxon>Alphaproteobacteria</taxon>
        <taxon>Hyphomicrobiales</taxon>
        <taxon>Phyllobacteriaceae</taxon>
        <taxon>Mesorhizobium</taxon>
    </lineage>
</organism>
<name>A0A7C9VAZ3_9HYPH</name>
<feature type="domain" description="NAD-dependent epimerase/dehydratase" evidence="1">
    <location>
        <begin position="3"/>
        <end position="213"/>
    </location>
</feature>
<accession>A0A7C9VAZ3</accession>
<proteinExistence type="predicted"/>
<dbReference type="RefSeq" id="WP_165119174.1">
    <property type="nucleotide sequence ID" value="NZ_JAAKZG010000006.1"/>
</dbReference>
<dbReference type="SUPFAM" id="SSF51735">
    <property type="entry name" value="NAD(P)-binding Rossmann-fold domains"/>
    <property type="match status" value="1"/>
</dbReference>
<sequence>MKVLVTGSAGHLGEALVRSLHEQEHEAIGLDVLASPSTNDVGSITDRNFVRRHMYGVQAVLHAATLHKPHVATHSRQDFVDTNISGTLNLLEEAATAGVSAFVYTSTTSVFGDALVPPAGAPAAWITEDIMPVPKNIYGVTKAAAEDLCQLFSRNQKLPAIVLRTSRFFPEEDDDSDVREAYPDDANVKVNEFLNRRVDISDIVDAHLLAIERAPAIGFGKYIISATTPFLPKDLAELRTDAPSVVRRRVPGYEAEYRRLGWTMFPSIGRVYVNERARRDLGWQPRYDFASILDRLKAGHDPRSPLAQAIGSKGYHDEVFADGPYPVN</sequence>
<dbReference type="AlphaFoldDB" id="A0A7C9VAZ3"/>
<dbReference type="Gene3D" id="3.40.50.720">
    <property type="entry name" value="NAD(P)-binding Rossmann-like Domain"/>
    <property type="match status" value="1"/>
</dbReference>
<evidence type="ECO:0000313" key="3">
    <source>
        <dbReference type="Proteomes" id="UP000481252"/>
    </source>
</evidence>
<dbReference type="PANTHER" id="PTHR43245:SF54">
    <property type="entry name" value="BLL0593 PROTEIN"/>
    <property type="match status" value="1"/>
</dbReference>
<comment type="caution">
    <text evidence="2">The sequence shown here is derived from an EMBL/GenBank/DDBJ whole genome shotgun (WGS) entry which is preliminary data.</text>
</comment>
<protein>
    <submittedName>
        <fullName evidence="2">NAD(P)-dependent oxidoreductase</fullName>
    </submittedName>
</protein>
<reference evidence="2 3" key="1">
    <citation type="submission" date="2020-02" db="EMBL/GenBank/DDBJ databases">
        <title>Genome sequence of the type strain CGMCC 1.15528 of Mesorhizobium zhangyense.</title>
        <authorList>
            <person name="Gao J."/>
            <person name="Sun J."/>
        </authorList>
    </citation>
    <scope>NUCLEOTIDE SEQUENCE [LARGE SCALE GENOMIC DNA]</scope>
    <source>
        <strain evidence="2 3">CGMCC 1.15528</strain>
    </source>
</reference>
<dbReference type="Pfam" id="PF01370">
    <property type="entry name" value="Epimerase"/>
    <property type="match status" value="1"/>
</dbReference>
<dbReference type="EMBL" id="JAAKZG010000006">
    <property type="protein sequence ID" value="NGN42826.1"/>
    <property type="molecule type" value="Genomic_DNA"/>
</dbReference>
<gene>
    <name evidence="2" type="ORF">G6N74_17285</name>
</gene>
<evidence type="ECO:0000259" key="1">
    <source>
        <dbReference type="Pfam" id="PF01370"/>
    </source>
</evidence>